<protein>
    <submittedName>
        <fullName evidence="9">Variant surface glycoprotein</fullName>
    </submittedName>
</protein>
<organism evidence="9">
    <name type="scientific">Trypanosoma brucei</name>
    <dbReference type="NCBI Taxonomy" id="5691"/>
    <lineage>
        <taxon>Eukaryota</taxon>
        <taxon>Discoba</taxon>
        <taxon>Euglenozoa</taxon>
        <taxon>Kinetoplastea</taxon>
        <taxon>Metakinetoplastina</taxon>
        <taxon>Trypanosomatida</taxon>
        <taxon>Trypanosomatidae</taxon>
        <taxon>Trypanosoma</taxon>
    </lineage>
</organism>
<feature type="chain" id="PRO_5012414490" evidence="8">
    <location>
        <begin position="26"/>
        <end position="491"/>
    </location>
</feature>
<evidence type="ECO:0000256" key="5">
    <source>
        <dbReference type="ARBA" id="ARBA00023136"/>
    </source>
</evidence>
<dbReference type="AlphaFoldDB" id="A0A1V0FXX6"/>
<keyword evidence="4" id="KW-0336">GPI-anchor</keyword>
<dbReference type="EMBL" id="KY404349">
    <property type="protein sequence ID" value="ARB50600.1"/>
    <property type="molecule type" value="Genomic_DNA"/>
</dbReference>
<evidence type="ECO:0000256" key="7">
    <source>
        <dbReference type="ARBA" id="ARBA00023288"/>
    </source>
</evidence>
<dbReference type="VEuPathDB" id="TriTrypDB:Tb927.6.5450"/>
<keyword evidence="7" id="KW-0449">Lipoprotein</keyword>
<keyword evidence="3" id="KW-1003">Cell membrane</keyword>
<evidence type="ECO:0000256" key="6">
    <source>
        <dbReference type="ARBA" id="ARBA00023180"/>
    </source>
</evidence>
<accession>A0A1V0FXX6</accession>
<reference evidence="9" key="1">
    <citation type="submission" date="2016-12" db="EMBL/GenBank/DDBJ databases">
        <title>Extending the VSGnome of Trypanosoma brucei strain TREU927.</title>
        <authorList>
            <person name="Cross G.A."/>
        </authorList>
    </citation>
    <scope>NUCLEOTIDE SEQUENCE</scope>
    <source>
        <strain evidence="9">Tb927.99.245</strain>
    </source>
</reference>
<keyword evidence="6" id="KW-0325">Glycoprotein</keyword>
<dbReference type="SUPFAM" id="SSF58087">
    <property type="entry name" value="Variant surface glycoprotein (N-terminal domain)"/>
    <property type="match status" value="1"/>
</dbReference>
<sequence>MMILTDLNLVASLLVFFASMKETASDSTNIKSPCQEIAFNRKLAAKLENRVVAAQQRRIKLSDEASAFHLAGCQQLGSAAKQAYNLLASIAIARSNKVGAELGRKAEPLLTAAQRLRKRADQLEAALGWKTPSSFTLIHTKGTEDANLLSTGSGKSCDVAITSTAANAHGCPTPIENEEKIDADVDSIATLTSYQATPDAAFAISDLTATLGAKGNIGGITTTASQDKKACGTTGDDSNNVGAVNIGFRLATLTQGKTWKTTTKNVIKQGGKGETCEDEQTPEKNAFVSLKSVAFAICNARSITIDMPQLLSDQKLNQLQEDADVKTAAILVSSGQSETTPSDEAQKSAVKAILGEGEETVHKKYLKGLEDNKMDFKIGTKVVKTGVISASTSSDFALAMGFCLGDQYRKEKAQKKVELNTQTIPEKNKECKGETDKDKCNNNNGCEFKDGEGKTRVTETEAGKTGTQNTTGSNSFVINKAPLLLAFLLLE</sequence>
<dbReference type="SUPFAM" id="SSF118251">
    <property type="entry name" value="Variant surface glycoprotein MITAT 1.2, VSG 221, C-terminal domain"/>
    <property type="match status" value="1"/>
</dbReference>
<dbReference type="VEuPathDB" id="TriTrypDB:Tb1125.Tb11.v5.0128"/>
<evidence type="ECO:0000256" key="2">
    <source>
        <dbReference type="ARBA" id="ARBA00004609"/>
    </source>
</evidence>
<keyword evidence="8" id="KW-0732">Signal</keyword>
<dbReference type="InterPro" id="IPR027446">
    <property type="entry name" value="VSG_C_dom_sf"/>
</dbReference>
<comment type="function">
    <text evidence="1">VSG forms a coat on the surface of the parasite. The trypanosome evades the immune response of the host by expressing a series of antigenically distinct VSGs from an estimated 1000 VSG genes.</text>
</comment>
<dbReference type="GO" id="GO:0098552">
    <property type="term" value="C:side of membrane"/>
    <property type="evidence" value="ECO:0007669"/>
    <property type="project" value="UniProtKB-KW"/>
</dbReference>
<evidence type="ECO:0000256" key="1">
    <source>
        <dbReference type="ARBA" id="ARBA00002523"/>
    </source>
</evidence>
<comment type="subcellular location">
    <subcellularLocation>
        <location evidence="2">Cell membrane</location>
        <topology evidence="2">Lipid-anchor</topology>
        <topology evidence="2">GPI-anchor</topology>
    </subcellularLocation>
</comment>
<evidence type="ECO:0000256" key="4">
    <source>
        <dbReference type="ARBA" id="ARBA00022622"/>
    </source>
</evidence>
<dbReference type="GO" id="GO:0005886">
    <property type="term" value="C:plasma membrane"/>
    <property type="evidence" value="ECO:0007669"/>
    <property type="project" value="UniProtKB-SubCell"/>
</dbReference>
<evidence type="ECO:0000256" key="8">
    <source>
        <dbReference type="SAM" id="SignalP"/>
    </source>
</evidence>
<keyword evidence="5" id="KW-0472">Membrane</keyword>
<evidence type="ECO:0000256" key="3">
    <source>
        <dbReference type="ARBA" id="ARBA00022475"/>
    </source>
</evidence>
<proteinExistence type="predicted"/>
<dbReference type="VEuPathDB" id="TriTrypDB:Tb427_000171100"/>
<evidence type="ECO:0000313" key="9">
    <source>
        <dbReference type="EMBL" id="ARB50600.1"/>
    </source>
</evidence>
<name>A0A1V0FXX6_9TRYP</name>
<feature type="signal peptide" evidence="8">
    <location>
        <begin position="1"/>
        <end position="25"/>
    </location>
</feature>